<dbReference type="GeneID" id="5006505"/>
<reference evidence="2 3" key="1">
    <citation type="journal article" date="2007" name="Proc. Natl. Acad. Sci. U.S.A.">
        <title>The tiny eukaryote Ostreococcus provides genomic insights into the paradox of plankton speciation.</title>
        <authorList>
            <person name="Palenik B."/>
            <person name="Grimwood J."/>
            <person name="Aerts A."/>
            <person name="Rouze P."/>
            <person name="Salamov A."/>
            <person name="Putnam N."/>
            <person name="Dupont C."/>
            <person name="Jorgensen R."/>
            <person name="Derelle E."/>
            <person name="Rombauts S."/>
            <person name="Zhou K."/>
            <person name="Otillar R."/>
            <person name="Merchant S.S."/>
            <person name="Podell S."/>
            <person name="Gaasterland T."/>
            <person name="Napoli C."/>
            <person name="Gendler K."/>
            <person name="Manuell A."/>
            <person name="Tai V."/>
            <person name="Vallon O."/>
            <person name="Piganeau G."/>
            <person name="Jancek S."/>
            <person name="Heijde M."/>
            <person name="Jabbari K."/>
            <person name="Bowler C."/>
            <person name="Lohr M."/>
            <person name="Robbens S."/>
            <person name="Werner G."/>
            <person name="Dubchak I."/>
            <person name="Pazour G.J."/>
            <person name="Ren Q."/>
            <person name="Paulsen I."/>
            <person name="Delwiche C."/>
            <person name="Schmutz J."/>
            <person name="Rokhsar D."/>
            <person name="Van de Peer Y."/>
            <person name="Moreau H."/>
            <person name="Grigoriev I.V."/>
        </authorList>
    </citation>
    <scope>NUCLEOTIDE SEQUENCE [LARGE SCALE GENOMIC DNA]</scope>
    <source>
        <strain evidence="2 3">CCE9901</strain>
    </source>
</reference>
<dbReference type="OrthoDB" id="1924976at2759"/>
<organism evidence="2 3">
    <name type="scientific">Ostreococcus lucimarinus (strain CCE9901)</name>
    <dbReference type="NCBI Taxonomy" id="436017"/>
    <lineage>
        <taxon>Eukaryota</taxon>
        <taxon>Viridiplantae</taxon>
        <taxon>Chlorophyta</taxon>
        <taxon>Mamiellophyceae</taxon>
        <taxon>Mamiellales</taxon>
        <taxon>Bathycoccaceae</taxon>
        <taxon>Ostreococcus</taxon>
    </lineage>
</organism>
<dbReference type="PANTHER" id="PTHR35742:SF1">
    <property type="entry name" value="THYLAKOID LUMENAL 16.5 KDA PROTEIN, CHLOROPLASTIC"/>
    <property type="match status" value="1"/>
</dbReference>
<gene>
    <name evidence="2" type="ORF">OSTLU_18904</name>
</gene>
<dbReference type="Gramene" id="ABP00723">
    <property type="protein sequence ID" value="ABP00723"/>
    <property type="gene ID" value="OSTLU_18904"/>
</dbReference>
<dbReference type="AlphaFoldDB" id="A4SAK5"/>
<evidence type="ECO:0000259" key="1">
    <source>
        <dbReference type="Pfam" id="PF20675"/>
    </source>
</evidence>
<feature type="domain" description="Maintenance of Photosystem II under High light 2 C-terminal" evidence="1">
    <location>
        <begin position="61"/>
        <end position="159"/>
    </location>
</feature>
<dbReference type="PANTHER" id="PTHR35742">
    <property type="entry name" value="THYLAKOID LUMENAL 16.5 KDA PROTEIN, CHLOROPLASTIC"/>
    <property type="match status" value="1"/>
</dbReference>
<dbReference type="HOGENOM" id="CLU_1663661_0_0_1"/>
<protein>
    <recommendedName>
        <fullName evidence="1">Maintenance of Photosystem II under High light 2 C-terminal domain-containing protein</fullName>
    </recommendedName>
</protein>
<name>A4SAK5_OSTLU</name>
<dbReference type="Proteomes" id="UP000001568">
    <property type="component" value="Chromosome 19"/>
</dbReference>
<dbReference type="InterPro" id="IPR049072">
    <property type="entry name" value="MPH2_C"/>
</dbReference>
<dbReference type="RefSeq" id="XP_001422406.1">
    <property type="nucleotide sequence ID" value="XM_001422369.1"/>
</dbReference>
<dbReference type="InterPro" id="IPR038862">
    <property type="entry name" value="MPH2"/>
</dbReference>
<keyword evidence="3" id="KW-1185">Reference proteome</keyword>
<dbReference type="KEGG" id="olu:OSTLU_18904"/>
<dbReference type="EMBL" id="CP000599">
    <property type="protein sequence ID" value="ABP00723.1"/>
    <property type="molecule type" value="Genomic_DNA"/>
</dbReference>
<dbReference type="eggNOG" id="ENOG502QTFN">
    <property type="taxonomic scope" value="Eukaryota"/>
</dbReference>
<dbReference type="Pfam" id="PF20675">
    <property type="entry name" value="MPH2"/>
    <property type="match status" value="1"/>
</dbReference>
<accession>A4SAK5</accession>
<evidence type="ECO:0000313" key="3">
    <source>
        <dbReference type="Proteomes" id="UP000001568"/>
    </source>
</evidence>
<dbReference type="OMA" id="WVKKANI"/>
<dbReference type="GO" id="GO:0010206">
    <property type="term" value="P:photosystem II repair"/>
    <property type="evidence" value="ECO:0007669"/>
    <property type="project" value="InterPro"/>
</dbReference>
<proteinExistence type="predicted"/>
<sequence>MAMVMARAENARALLQPNDEEDEAFLAKARENRAQRIQSEVAKEKKYVNDTGYKQDEPTAKVQLAVYKLSKSGAQIASGNLSDAASELGKGDWVTYAVDGAKALNASSDGSDFASSVKALEKACENGDDAAAKSAYRASAEALKALAASAGVADKLRLL</sequence>
<evidence type="ECO:0000313" key="2">
    <source>
        <dbReference type="EMBL" id="ABP00723.1"/>
    </source>
</evidence>